<dbReference type="GO" id="GO:0030246">
    <property type="term" value="F:carbohydrate binding"/>
    <property type="evidence" value="ECO:0007669"/>
    <property type="project" value="InterPro"/>
</dbReference>
<dbReference type="InterPro" id="IPR011013">
    <property type="entry name" value="Gal_mutarotase_sf_dom"/>
</dbReference>
<dbReference type="InterPro" id="IPR014718">
    <property type="entry name" value="GH-type_carb-bd"/>
</dbReference>
<dbReference type="AlphaFoldDB" id="A0A1Y2KWW1"/>
<dbReference type="Proteomes" id="UP000193391">
    <property type="component" value="Unassembled WGS sequence"/>
</dbReference>
<dbReference type="RefSeq" id="WP_085586183.1">
    <property type="nucleotide sequence ID" value="NZ_JFKA01000017.1"/>
</dbReference>
<evidence type="ECO:0000313" key="1">
    <source>
        <dbReference type="EMBL" id="OSQ35551.1"/>
    </source>
</evidence>
<protein>
    <recommendedName>
        <fullName evidence="3">Galactose mutarotase</fullName>
    </recommendedName>
</protein>
<evidence type="ECO:0008006" key="3">
    <source>
        <dbReference type="Google" id="ProtNLM"/>
    </source>
</evidence>
<gene>
    <name evidence="1" type="ORF">TMES_20700</name>
</gene>
<proteinExistence type="predicted"/>
<keyword evidence="2" id="KW-1185">Reference proteome</keyword>
<accession>A0A1Y2KWW1</accession>
<dbReference type="EMBL" id="JFKA01000017">
    <property type="protein sequence ID" value="OSQ35551.1"/>
    <property type="molecule type" value="Genomic_DNA"/>
</dbReference>
<evidence type="ECO:0000313" key="2">
    <source>
        <dbReference type="Proteomes" id="UP000193391"/>
    </source>
</evidence>
<dbReference type="SUPFAM" id="SSF74650">
    <property type="entry name" value="Galactose mutarotase-like"/>
    <property type="match status" value="1"/>
</dbReference>
<dbReference type="Gene3D" id="2.70.98.10">
    <property type="match status" value="1"/>
</dbReference>
<sequence>MPQVPLSPATPTPKANPSQHRWHLANQFCDLDVFATGAAMHHVRFHLPNGKTVSPLAEASWHETPLDNVAPHIQNIGGEWPCVPFGTTGHDRHHHGYGSDRAWQLIDIDTSSLRLGIDYPTGHVVKRLERTIRLAPDRPEIECGLYIYVNEDCALPIGLHPIFRLPQEEGAFDIAPGAHGQVMTAPQDIAPRDSLLGAHEVISDSGQARRKDGQSSNIWRQTAQLGEEIIAIFDSHGKMSLNYAQEGFRANLCWDARDFPHCLIWIANPGLRAISPAPHFQGIGIEPVNSYFDRNDMTPAGMAKAGVALVAGQAWSCHYRLSCEAVENTNS</sequence>
<dbReference type="STRING" id="1293891.TMES_20700"/>
<organism evidence="1 2">
    <name type="scientific">Thalassospira mesophila</name>
    <dbReference type="NCBI Taxonomy" id="1293891"/>
    <lineage>
        <taxon>Bacteria</taxon>
        <taxon>Pseudomonadati</taxon>
        <taxon>Pseudomonadota</taxon>
        <taxon>Alphaproteobacteria</taxon>
        <taxon>Rhodospirillales</taxon>
        <taxon>Thalassospiraceae</taxon>
        <taxon>Thalassospira</taxon>
    </lineage>
</organism>
<name>A0A1Y2KWW1_9PROT</name>
<dbReference type="OrthoDB" id="7335506at2"/>
<comment type="caution">
    <text evidence="1">The sequence shown here is derived from an EMBL/GenBank/DDBJ whole genome shotgun (WGS) entry which is preliminary data.</text>
</comment>
<dbReference type="GO" id="GO:0005975">
    <property type="term" value="P:carbohydrate metabolic process"/>
    <property type="evidence" value="ECO:0007669"/>
    <property type="project" value="InterPro"/>
</dbReference>
<reference evidence="1 2" key="1">
    <citation type="submission" date="2014-03" db="EMBL/GenBank/DDBJ databases">
        <title>The draft genome sequence of Thalassospira mesophila JCM 18969.</title>
        <authorList>
            <person name="Lai Q."/>
            <person name="Shao Z."/>
        </authorList>
    </citation>
    <scope>NUCLEOTIDE SEQUENCE [LARGE SCALE GENOMIC DNA]</scope>
    <source>
        <strain evidence="1 2">JCM 18969</strain>
    </source>
</reference>
<dbReference type="GO" id="GO:0003824">
    <property type="term" value="F:catalytic activity"/>
    <property type="evidence" value="ECO:0007669"/>
    <property type="project" value="InterPro"/>
</dbReference>